<protein>
    <recommendedName>
        <fullName evidence="1">AB hydrolase-1 domain-containing protein</fullName>
    </recommendedName>
</protein>
<name>A0AB34INC3_PRYPA</name>
<dbReference type="EMBL" id="JBGBPQ010000023">
    <property type="protein sequence ID" value="KAL1500456.1"/>
    <property type="molecule type" value="Genomic_DNA"/>
</dbReference>
<dbReference type="Pfam" id="PF12697">
    <property type="entry name" value="Abhydrolase_6"/>
    <property type="match status" value="1"/>
</dbReference>
<dbReference type="InterPro" id="IPR029058">
    <property type="entry name" value="AB_hydrolase_fold"/>
</dbReference>
<dbReference type="GO" id="GO:0042171">
    <property type="term" value="F:lysophosphatidic acid acyltransferase activity"/>
    <property type="evidence" value="ECO:0007669"/>
    <property type="project" value="TreeGrafter"/>
</dbReference>
<proteinExistence type="predicted"/>
<dbReference type="Proteomes" id="UP001515480">
    <property type="component" value="Unassembled WGS sequence"/>
</dbReference>
<comment type="caution">
    <text evidence="2">The sequence shown here is derived from an EMBL/GenBank/DDBJ whole genome shotgun (WGS) entry which is preliminary data.</text>
</comment>
<keyword evidence="3" id="KW-1185">Reference proteome</keyword>
<feature type="domain" description="AB hydrolase-1" evidence="1">
    <location>
        <begin position="64"/>
        <end position="299"/>
    </location>
</feature>
<dbReference type="GO" id="GO:0052689">
    <property type="term" value="F:carboxylic ester hydrolase activity"/>
    <property type="evidence" value="ECO:0007669"/>
    <property type="project" value="TreeGrafter"/>
</dbReference>
<dbReference type="InterPro" id="IPR000073">
    <property type="entry name" value="AB_hydrolase_1"/>
</dbReference>
<dbReference type="PANTHER" id="PTHR42886">
    <property type="entry name" value="RE40534P-RELATED"/>
    <property type="match status" value="1"/>
</dbReference>
<dbReference type="SUPFAM" id="SSF53474">
    <property type="entry name" value="alpha/beta-Hydrolases"/>
    <property type="match status" value="1"/>
</dbReference>
<evidence type="ECO:0000313" key="3">
    <source>
        <dbReference type="Proteomes" id="UP001515480"/>
    </source>
</evidence>
<dbReference type="Gene3D" id="3.40.50.1820">
    <property type="entry name" value="alpha/beta hydrolase"/>
    <property type="match status" value="1"/>
</dbReference>
<evidence type="ECO:0000313" key="2">
    <source>
        <dbReference type="EMBL" id="KAL1500456.1"/>
    </source>
</evidence>
<dbReference type="GO" id="GO:0006654">
    <property type="term" value="P:phosphatidic acid biosynthetic process"/>
    <property type="evidence" value="ECO:0007669"/>
    <property type="project" value="TreeGrafter"/>
</dbReference>
<dbReference type="PANTHER" id="PTHR42886:SF42">
    <property type="entry name" value="ALPHA_BETA-HYDROLASES SUPERFAMILY PROTEIN"/>
    <property type="match status" value="1"/>
</dbReference>
<gene>
    <name evidence="2" type="ORF">AB1Y20_013113</name>
</gene>
<accession>A0AB34INC3</accession>
<dbReference type="AlphaFoldDB" id="A0AB34INC3"/>
<reference evidence="2 3" key="1">
    <citation type="journal article" date="2024" name="Science">
        <title>Giant polyketide synthase enzymes in the biosynthesis of giant marine polyether toxins.</title>
        <authorList>
            <person name="Fallon T.R."/>
            <person name="Shende V.V."/>
            <person name="Wierzbicki I.H."/>
            <person name="Pendleton A.L."/>
            <person name="Watervoot N.F."/>
            <person name="Auber R.P."/>
            <person name="Gonzalez D.J."/>
            <person name="Wisecaver J.H."/>
            <person name="Moore B.S."/>
        </authorList>
    </citation>
    <scope>NUCLEOTIDE SEQUENCE [LARGE SCALE GENOMIC DNA]</scope>
    <source>
        <strain evidence="2 3">12B1</strain>
    </source>
</reference>
<evidence type="ECO:0000259" key="1">
    <source>
        <dbReference type="Pfam" id="PF12697"/>
    </source>
</evidence>
<sequence length="325" mass="35310">MPLLWPAAALACGLLGPPPRHAWRRVSHPRASIEPEYVTLDTGVTMQLFHQPAHASARLGVPPVVFLHGTFHAGWCWAEHWMGHFAARGIETYALSLRGTSGTPVEQRAVQVTQHVADVHAFVRARLPPRAPPLLVAHSFGGATVLKYLEAGHAASGAVLLCSVPPSGNGPMTLRFLRRSLRQAFRITRGLAAKSAATSADDARALFFDAALPEARLRQFMPRFQEDSKVSLDIAHFTRNLPSACADAAGRARWLAGMPALVLGAEEDFIVDREGVEETATFLGTSAILLPSLPHDVMLCTRWEVAADEIITWIRQQDFATGGDE</sequence>
<organism evidence="2 3">
    <name type="scientific">Prymnesium parvum</name>
    <name type="common">Toxic golden alga</name>
    <dbReference type="NCBI Taxonomy" id="97485"/>
    <lineage>
        <taxon>Eukaryota</taxon>
        <taxon>Haptista</taxon>
        <taxon>Haptophyta</taxon>
        <taxon>Prymnesiophyceae</taxon>
        <taxon>Prymnesiales</taxon>
        <taxon>Prymnesiaceae</taxon>
        <taxon>Prymnesium</taxon>
    </lineage>
</organism>
<dbReference type="GO" id="GO:0055088">
    <property type="term" value="P:lipid homeostasis"/>
    <property type="evidence" value="ECO:0007669"/>
    <property type="project" value="TreeGrafter"/>
</dbReference>